<reference evidence="2" key="1">
    <citation type="submission" date="2020-10" db="EMBL/GenBank/DDBJ databases">
        <title>Taxonomic study of unclassified bacteria belonging to the class Ktedonobacteria.</title>
        <authorList>
            <person name="Yabe S."/>
            <person name="Wang C.M."/>
            <person name="Zheng Y."/>
            <person name="Sakai Y."/>
            <person name="Cavaletti L."/>
            <person name="Monciardini P."/>
            <person name="Donadio S."/>
        </authorList>
    </citation>
    <scope>NUCLEOTIDE SEQUENCE</scope>
    <source>
        <strain evidence="2">SOSP1-1</strain>
    </source>
</reference>
<gene>
    <name evidence="2" type="ORF">KSX_23100</name>
</gene>
<organism evidence="2 3">
    <name type="scientific">Ktedonospora formicarum</name>
    <dbReference type="NCBI Taxonomy" id="2778364"/>
    <lineage>
        <taxon>Bacteria</taxon>
        <taxon>Bacillati</taxon>
        <taxon>Chloroflexota</taxon>
        <taxon>Ktedonobacteria</taxon>
        <taxon>Ktedonobacterales</taxon>
        <taxon>Ktedonobacteraceae</taxon>
        <taxon>Ktedonospora</taxon>
    </lineage>
</organism>
<dbReference type="AlphaFoldDB" id="A0A8J3HUB8"/>
<proteinExistence type="predicted"/>
<feature type="domain" description="PRC-barrel" evidence="1">
    <location>
        <begin position="9"/>
        <end position="73"/>
    </location>
</feature>
<dbReference type="InterPro" id="IPR027275">
    <property type="entry name" value="PRC-brl_dom"/>
</dbReference>
<accession>A0A8J3HUB8</accession>
<sequence>MQNNMSRNWSDLRNLVVYIPKLGKSVGSVVDFFFKEGTNAVYALRVHTHVNGDYALPVRGIKAIELDKVIIENENMLIKALPPLPQSQDLIGQPVFSEKDEELGTISEVVLALNPPAAMRLSGITLASNGHKAYTISADSISGFVDGKAVIENHIARKLS</sequence>
<evidence type="ECO:0000259" key="1">
    <source>
        <dbReference type="Pfam" id="PF05239"/>
    </source>
</evidence>
<evidence type="ECO:0000313" key="2">
    <source>
        <dbReference type="EMBL" id="GHO44147.1"/>
    </source>
</evidence>
<dbReference type="Gene3D" id="2.30.30.240">
    <property type="entry name" value="PRC-barrel domain"/>
    <property type="match status" value="1"/>
</dbReference>
<protein>
    <recommendedName>
        <fullName evidence="1">PRC-barrel domain-containing protein</fullName>
    </recommendedName>
</protein>
<dbReference type="RefSeq" id="WP_220193563.1">
    <property type="nucleotide sequence ID" value="NZ_BNJF01000001.1"/>
</dbReference>
<feature type="domain" description="PRC-barrel" evidence="1">
    <location>
        <begin position="88"/>
        <end position="113"/>
    </location>
</feature>
<name>A0A8J3HUB8_9CHLR</name>
<dbReference type="Proteomes" id="UP000612362">
    <property type="component" value="Unassembled WGS sequence"/>
</dbReference>
<evidence type="ECO:0000313" key="3">
    <source>
        <dbReference type="Proteomes" id="UP000612362"/>
    </source>
</evidence>
<dbReference type="SUPFAM" id="SSF50346">
    <property type="entry name" value="PRC-barrel domain"/>
    <property type="match status" value="1"/>
</dbReference>
<dbReference type="Pfam" id="PF05239">
    <property type="entry name" value="PRC"/>
    <property type="match status" value="2"/>
</dbReference>
<comment type="caution">
    <text evidence="2">The sequence shown here is derived from an EMBL/GenBank/DDBJ whole genome shotgun (WGS) entry which is preliminary data.</text>
</comment>
<keyword evidence="3" id="KW-1185">Reference proteome</keyword>
<dbReference type="InterPro" id="IPR011033">
    <property type="entry name" value="PRC_barrel-like_sf"/>
</dbReference>
<dbReference type="EMBL" id="BNJF01000001">
    <property type="protein sequence ID" value="GHO44147.1"/>
    <property type="molecule type" value="Genomic_DNA"/>
</dbReference>